<evidence type="ECO:0000313" key="3">
    <source>
        <dbReference type="EMBL" id="PRY77783.1"/>
    </source>
</evidence>
<dbReference type="InterPro" id="IPR007742">
    <property type="entry name" value="NosD_dom"/>
</dbReference>
<sequence length="507" mass="53394">MPKWRAHITLAAGLTALFCGAGASMSHAQTMQGYTALREQVADIYADLKEQVPHIRQPSELSDATHALSTAQTAPGSQVAQELPPMPDGEFELMDLRLALVQLSFAVGSNDQITVVRAQAAEQPRVIGVQNGTVDFAQLREWVATRSSPETLMTGDTLRVPIVVLQNARLRIQPDDILHLSRADGAFIANLGSMIIDGAEISATAAPNTGASDFVPFVTTAGTGMVQISNSLFEGLGFGDTAAFSGVSVINRGLYAPIGDSFMVQSVLRDIGKVTFDGTDAAIIKGNIFAGEDAGTVELRHTQNARVIANIFADSANGSALRITDGSTGTTLTRNVVLSSASNGITVNHGSSNTIISDNIVWKSTGGGISITGSDCVYLANNIAIDNRRKGIELRTSQSSAVVANHLLGNQSSGLFVGDQPIGSHTTISDNIFVGNRIGLSSASAHRLTLQGNNFLNQFPRFLDGDLASQSHKIVADLRGEQDIDLTAGGIRSFATAPVTCTYKLDS</sequence>
<dbReference type="SUPFAM" id="SSF51126">
    <property type="entry name" value="Pectin lyase-like"/>
    <property type="match status" value="1"/>
</dbReference>
<reference evidence="3 4" key="1">
    <citation type="submission" date="2018-03" db="EMBL/GenBank/DDBJ databases">
        <title>Genomic Encyclopedia of Archaeal and Bacterial Type Strains, Phase II (KMG-II): from individual species to whole genera.</title>
        <authorList>
            <person name="Goeker M."/>
        </authorList>
    </citation>
    <scope>NUCLEOTIDE SEQUENCE [LARGE SCALE GENOMIC DNA]</scope>
    <source>
        <strain evidence="3 4">DSM 101533</strain>
    </source>
</reference>
<dbReference type="Proteomes" id="UP000238007">
    <property type="component" value="Unassembled WGS sequence"/>
</dbReference>
<feature type="domain" description="Periplasmic copper-binding protein NosD beta helix" evidence="2">
    <location>
        <begin position="296"/>
        <end position="457"/>
    </location>
</feature>
<feature type="chain" id="PRO_5015473751" evidence="1">
    <location>
        <begin position="29"/>
        <end position="507"/>
    </location>
</feature>
<feature type="signal peptide" evidence="1">
    <location>
        <begin position="1"/>
        <end position="28"/>
    </location>
</feature>
<keyword evidence="4" id="KW-1185">Reference proteome</keyword>
<dbReference type="SMART" id="SM00710">
    <property type="entry name" value="PbH1"/>
    <property type="match status" value="7"/>
</dbReference>
<protein>
    <submittedName>
        <fullName evidence="3">Parallel beta-helix repeat protein</fullName>
    </submittedName>
</protein>
<evidence type="ECO:0000259" key="2">
    <source>
        <dbReference type="Pfam" id="PF05048"/>
    </source>
</evidence>
<accession>A0A2T0VZM4</accession>
<dbReference type="RefSeq" id="WP_106357500.1">
    <property type="nucleotide sequence ID" value="NZ_PVTP01000005.1"/>
</dbReference>
<organism evidence="3 4">
    <name type="scientific">Yoonia maritima</name>
    <dbReference type="NCBI Taxonomy" id="1435347"/>
    <lineage>
        <taxon>Bacteria</taxon>
        <taxon>Pseudomonadati</taxon>
        <taxon>Pseudomonadota</taxon>
        <taxon>Alphaproteobacteria</taxon>
        <taxon>Rhodobacterales</taxon>
        <taxon>Paracoccaceae</taxon>
        <taxon>Yoonia</taxon>
    </lineage>
</organism>
<dbReference type="Gene3D" id="2.160.20.10">
    <property type="entry name" value="Single-stranded right-handed beta-helix, Pectin lyase-like"/>
    <property type="match status" value="1"/>
</dbReference>
<comment type="caution">
    <text evidence="3">The sequence shown here is derived from an EMBL/GenBank/DDBJ whole genome shotgun (WGS) entry which is preliminary data.</text>
</comment>
<dbReference type="AlphaFoldDB" id="A0A2T0VZM4"/>
<dbReference type="Pfam" id="PF05048">
    <property type="entry name" value="NosD"/>
    <property type="match status" value="1"/>
</dbReference>
<keyword evidence="1" id="KW-0732">Signal</keyword>
<name>A0A2T0VZM4_9RHOB</name>
<dbReference type="InterPro" id="IPR011050">
    <property type="entry name" value="Pectin_lyase_fold/virulence"/>
</dbReference>
<dbReference type="InterPro" id="IPR012334">
    <property type="entry name" value="Pectin_lyas_fold"/>
</dbReference>
<gene>
    <name evidence="3" type="ORF">CLV80_105267</name>
</gene>
<dbReference type="OrthoDB" id="7938081at2"/>
<evidence type="ECO:0000256" key="1">
    <source>
        <dbReference type="SAM" id="SignalP"/>
    </source>
</evidence>
<proteinExistence type="predicted"/>
<evidence type="ECO:0000313" key="4">
    <source>
        <dbReference type="Proteomes" id="UP000238007"/>
    </source>
</evidence>
<dbReference type="InterPro" id="IPR006626">
    <property type="entry name" value="PbH1"/>
</dbReference>
<dbReference type="EMBL" id="PVTP01000005">
    <property type="protein sequence ID" value="PRY77783.1"/>
    <property type="molecule type" value="Genomic_DNA"/>
</dbReference>